<evidence type="ECO:0000256" key="1">
    <source>
        <dbReference type="SAM" id="Phobius"/>
    </source>
</evidence>
<organism evidence="2 3">
    <name type="scientific">Dinghuibacter silviterrae</name>
    <dbReference type="NCBI Taxonomy" id="1539049"/>
    <lineage>
        <taxon>Bacteria</taxon>
        <taxon>Pseudomonadati</taxon>
        <taxon>Bacteroidota</taxon>
        <taxon>Chitinophagia</taxon>
        <taxon>Chitinophagales</taxon>
        <taxon>Chitinophagaceae</taxon>
        <taxon>Dinghuibacter</taxon>
    </lineage>
</organism>
<dbReference type="OrthoDB" id="664017at2"/>
<comment type="caution">
    <text evidence="2">The sequence shown here is derived from an EMBL/GenBank/DDBJ whole genome shotgun (WGS) entry which is preliminary data.</text>
</comment>
<keyword evidence="1" id="KW-0472">Membrane</keyword>
<feature type="transmembrane region" description="Helical" evidence="1">
    <location>
        <begin position="12"/>
        <end position="31"/>
    </location>
</feature>
<accession>A0A4R8DHS0</accession>
<gene>
    <name evidence="2" type="ORF">EDB95_4640</name>
</gene>
<dbReference type="Proteomes" id="UP000294498">
    <property type="component" value="Unassembled WGS sequence"/>
</dbReference>
<dbReference type="InterPro" id="IPR039449">
    <property type="entry name" value="TssO"/>
</dbReference>
<dbReference type="RefSeq" id="WP_133997892.1">
    <property type="nucleotide sequence ID" value="NZ_SODV01000002.1"/>
</dbReference>
<evidence type="ECO:0000313" key="3">
    <source>
        <dbReference type="Proteomes" id="UP000294498"/>
    </source>
</evidence>
<proteinExistence type="predicted"/>
<keyword evidence="1" id="KW-1133">Transmembrane helix</keyword>
<keyword evidence="1" id="KW-0812">Transmembrane</keyword>
<sequence length="165" mass="19146">MRLSVKERREKFVLLLLLTLAVGGLFGWVLFSGYGTDTSALKAKLTQRIREEELFRAALGEARPAVDSVYRKIQQYDPGVQAVFLESDIRNQVGAINALYQRRAYDPRYKCFWQQAQFLEMLFNDRKELRGNYKDMETLGQSLDDCKLSRRGLQEALMNQGRRGR</sequence>
<dbReference type="Pfam" id="PF17561">
    <property type="entry name" value="TssO"/>
    <property type="match status" value="1"/>
</dbReference>
<keyword evidence="3" id="KW-1185">Reference proteome</keyword>
<protein>
    <submittedName>
        <fullName evidence="2">Uncharacterized protein</fullName>
    </submittedName>
</protein>
<dbReference type="EMBL" id="SODV01000002">
    <property type="protein sequence ID" value="TDW96804.1"/>
    <property type="molecule type" value="Genomic_DNA"/>
</dbReference>
<evidence type="ECO:0000313" key="2">
    <source>
        <dbReference type="EMBL" id="TDW96804.1"/>
    </source>
</evidence>
<dbReference type="AlphaFoldDB" id="A0A4R8DHS0"/>
<name>A0A4R8DHS0_9BACT</name>
<reference evidence="2 3" key="1">
    <citation type="submission" date="2019-03" db="EMBL/GenBank/DDBJ databases">
        <title>Genomic Encyclopedia of Type Strains, Phase IV (KMG-IV): sequencing the most valuable type-strain genomes for metagenomic binning, comparative biology and taxonomic classification.</title>
        <authorList>
            <person name="Goeker M."/>
        </authorList>
    </citation>
    <scope>NUCLEOTIDE SEQUENCE [LARGE SCALE GENOMIC DNA]</scope>
    <source>
        <strain evidence="2 3">DSM 100059</strain>
    </source>
</reference>